<dbReference type="Gene3D" id="3.40.190.10">
    <property type="entry name" value="Periplasmic binding protein-like II"/>
    <property type="match status" value="2"/>
</dbReference>
<name>A0ABV4MP51_9VIBR</name>
<gene>
    <name evidence="5" type="ORF">ACED39_21320</name>
</gene>
<keyword evidence="3" id="KW-0732">Signal</keyword>
<dbReference type="PANTHER" id="PTHR30024">
    <property type="entry name" value="ALIPHATIC SULFONATES-BINDING PROTEIN-RELATED"/>
    <property type="match status" value="1"/>
</dbReference>
<proteinExistence type="inferred from homology"/>
<dbReference type="InterPro" id="IPR015168">
    <property type="entry name" value="SsuA/THI5"/>
</dbReference>
<dbReference type="EMBL" id="JBGOOS010000050">
    <property type="protein sequence ID" value="MEZ8211311.1"/>
    <property type="molecule type" value="Genomic_DNA"/>
</dbReference>
<evidence type="ECO:0000313" key="5">
    <source>
        <dbReference type="EMBL" id="MEZ8211311.1"/>
    </source>
</evidence>
<reference evidence="5 6" key="1">
    <citation type="submission" date="2024-06" db="EMBL/GenBank/DDBJ databases">
        <authorList>
            <person name="Steensen K."/>
            <person name="Seneca J."/>
            <person name="Bartlau N."/>
            <person name="Yu A.X."/>
            <person name="Polz M.F."/>
        </authorList>
    </citation>
    <scope>NUCLEOTIDE SEQUENCE [LARGE SCALE GENOMIC DNA]</scope>
    <source>
        <strain evidence="5 6">1F146</strain>
    </source>
</reference>
<comment type="subcellular location">
    <subcellularLocation>
        <location evidence="1">Periplasm</location>
    </subcellularLocation>
</comment>
<dbReference type="Pfam" id="PF09084">
    <property type="entry name" value="NMT1"/>
    <property type="match status" value="1"/>
</dbReference>
<protein>
    <submittedName>
        <fullName evidence="5">ABC transporter substrate-binding protein</fullName>
    </submittedName>
</protein>
<feature type="domain" description="SsuA/THI5-like" evidence="4">
    <location>
        <begin position="54"/>
        <end position="257"/>
    </location>
</feature>
<comment type="caution">
    <text evidence="5">The sequence shown here is derived from an EMBL/GenBank/DDBJ whole genome shotgun (WGS) entry which is preliminary data.</text>
</comment>
<evidence type="ECO:0000256" key="3">
    <source>
        <dbReference type="ARBA" id="ARBA00022729"/>
    </source>
</evidence>
<dbReference type="PANTHER" id="PTHR30024:SF47">
    <property type="entry name" value="TAURINE-BINDING PERIPLASMIC PROTEIN"/>
    <property type="match status" value="1"/>
</dbReference>
<dbReference type="SUPFAM" id="SSF53850">
    <property type="entry name" value="Periplasmic binding protein-like II"/>
    <property type="match status" value="1"/>
</dbReference>
<evidence type="ECO:0000256" key="2">
    <source>
        <dbReference type="ARBA" id="ARBA00010742"/>
    </source>
</evidence>
<evidence type="ECO:0000256" key="1">
    <source>
        <dbReference type="ARBA" id="ARBA00004418"/>
    </source>
</evidence>
<evidence type="ECO:0000259" key="4">
    <source>
        <dbReference type="Pfam" id="PF09084"/>
    </source>
</evidence>
<accession>A0ABV4MP51</accession>
<comment type="similarity">
    <text evidence="2">Belongs to the bacterial solute-binding protein SsuA/TauA family.</text>
</comment>
<keyword evidence="6" id="KW-1185">Reference proteome</keyword>
<organism evidence="5 6">
    <name type="scientific">Vibrio bivalvicida</name>
    <dbReference type="NCBI Taxonomy" id="1276888"/>
    <lineage>
        <taxon>Bacteria</taxon>
        <taxon>Pseudomonadati</taxon>
        <taxon>Pseudomonadota</taxon>
        <taxon>Gammaproteobacteria</taxon>
        <taxon>Vibrionales</taxon>
        <taxon>Vibrionaceae</taxon>
        <taxon>Vibrio</taxon>
        <taxon>Vibrio oreintalis group</taxon>
    </lineage>
</organism>
<dbReference type="Proteomes" id="UP001569151">
    <property type="component" value="Unassembled WGS sequence"/>
</dbReference>
<sequence>MYRKLTISAALLAFFMASLMWWYSSTTINEETETTGLPMTVARGYWPGTFWIEIADQKGWFEEAGLDVKLFDTHPDYWGSLKAMVDGEIDNNNFTLFDLIQFNISGSDIVMVNISDNSMGGDAIVASPEVASITDLKGKTIGVDQGTYLEYILDVVLKRHGVSASNVIKVNVSGEEAASEFAKGKLDAIVTWEPIASQAIESRQGHKLFDTSEIPGISPSGLSFHRSFINERYADVQAFINVWHKTTQFIFDHPIEAYSIIANIYGVPLEDVQAFAQLNHIVDLRGNVTSFSYGAGFQSLHGTARQINKFLIEQNVTQSQVDSMTFIDARFIRAVQHSSQQVSQ</sequence>
<dbReference type="RefSeq" id="WP_371720284.1">
    <property type="nucleotide sequence ID" value="NZ_JBGOOF010000048.1"/>
</dbReference>
<evidence type="ECO:0000313" key="6">
    <source>
        <dbReference type="Proteomes" id="UP001569151"/>
    </source>
</evidence>